<feature type="compositionally biased region" description="Low complexity" evidence="4">
    <location>
        <begin position="887"/>
        <end position="901"/>
    </location>
</feature>
<gene>
    <name evidence="6" type="ORF">FGG08_007237</name>
</gene>
<feature type="region of interest" description="Disordered" evidence="4">
    <location>
        <begin position="596"/>
        <end position="668"/>
    </location>
</feature>
<evidence type="ECO:0000256" key="3">
    <source>
        <dbReference type="PROSITE-ProRule" id="PRU00339"/>
    </source>
</evidence>
<feature type="region of interest" description="Disordered" evidence="4">
    <location>
        <begin position="470"/>
        <end position="526"/>
    </location>
</feature>
<dbReference type="Pfam" id="PF05178">
    <property type="entry name" value="Kri1"/>
    <property type="match status" value="1"/>
</dbReference>
<dbReference type="Pfam" id="PF12936">
    <property type="entry name" value="Kri1_C"/>
    <property type="match status" value="1"/>
</dbReference>
<evidence type="ECO:0000256" key="2">
    <source>
        <dbReference type="ARBA" id="ARBA00022803"/>
    </source>
</evidence>
<feature type="compositionally biased region" description="Pro residues" evidence="4">
    <location>
        <begin position="917"/>
        <end position="934"/>
    </location>
</feature>
<dbReference type="PRINTS" id="PR00625">
    <property type="entry name" value="JDOMAIN"/>
</dbReference>
<dbReference type="Gene3D" id="1.10.287.110">
    <property type="entry name" value="DnaJ domain"/>
    <property type="match status" value="1"/>
</dbReference>
<keyword evidence="2 3" id="KW-0802">TPR repeat</keyword>
<dbReference type="PROSITE" id="PS50076">
    <property type="entry name" value="DNAJ_2"/>
    <property type="match status" value="1"/>
</dbReference>
<dbReference type="FunFam" id="1.10.287.110:FF:000055">
    <property type="entry name" value="DnaJ subfamily C member 7"/>
    <property type="match status" value="1"/>
</dbReference>
<sequence length="1436" mass="160492">MKVKKTESLEGDPPGIGSVANTNQRTNGEPPAKRAKLLSDESDCEDLSSSEPEEPAFKINEEFAKRFEHNKKREEMHKLEEKYGKSSVTHKRKAEDIGGEDGDSLDPEDSSDSEEDDDEGILVTETLDAEISATLRAIRARDPRVYDKHSTFYTEPGEGEGDSVSTSKADKPMFLKDYHRKNLLEGHVGQEEEGSVPRTYAQEQEDLKDTIVREIHAVADEGEEVDDDDGGFLISQNPRGGGSEIVKNGKAGRITEMDVAVADKEPELFLSNFMASRAWVPLGPSKFQPFESDDEEEDRRAEEFEQAYNLRFEDPEGSNEKLMTHSREAAAKYSFRREEASGRKRARETQRQKKEEEKRQRENEKARLRKLRIEEIEEKVRKIKEAAGLGEKVMGDDDWAKFLDDGWDDDRWEQEMSTRFGEAYYAQDEAVDDETGDREGERRKLKKPKWDDDIDITDIVPNFEDEEEAFKSIFTLPDGGGGGGGGEDGAENDDTTNEIPPRSSRGRSRKEHLHEQAEKRREVRRERKRIEQFVDEKFDFDHELPSSSSSKVPTRFRYRETSPGSFGLTPRDILMASDSQLNQFVGLKKLAAFRDPERKVKDKKKLGKKARLRQWRKETFGDENGPAIQDPVAGGAEGKSDGHKSSEPRSEIDIREGHKRRKRSRKGKGKAKAIENICEFKLSEYWQIAIFSVERHGCTNASRDDAIGRLNGAIIIRPESYWMRPERIPPPKFSASDPGYGLQISQHFSLTRGKPKRCAEELATLPSLRMVLQGFFKKKKSPDDDLVDNQNADRSSRSPSPLKTLKKSQSRSKESRPGSARSSTSRSPTKSSPRYPYDRSSHPLNLPPDQLHRLSAAMSDPPTPMDIDYEASSPAPLPVSSPPMPQPSQFSQSSQLPQSMPGAMNLTGGGLNGDGSPIPPPHRTQTSPPPPPPIDAEACKALGNKFFKAKDYDKAVVEYTKAIEADPTSPTYYSNRAAALISANKFIEALEDARLANRLEPGNAKILHRLARILTSLGRPAEALDVYAEIKPPATAKDRSAAAMMNQHLRQAEDALRVGTTGSMAIHALDQAELGLGPRVDKPRHWKLMRGEAYLKMGGVDSLADAQSVAMSLLRQNSKDPEALVLRGRALYAMGDNDKAVQHFRQALSCDPDFKDAARYLRMVQKLERLKEEGNKAYKAEKTHEAIQIYSRALEVDPANKKINALIMHNRALCHMKTKKWPAAINDCDSALEIDPHYLKARKTRARAYGQNGDWEECVREFKNIMESNPGDNSIANDLRKAELELKKSQRKDYYKILAVEKDAGELEIKKAYRKLAITHHPDKNPDDAESADRFKDIQEAYETLSDPQKRQRYDNGDDLAGPGNPFGGMGGMHGGMGGVRIDPEMLFNMMGGGAGGGTPFGFSAGAGGHSNPFVNLGGGQQRRGGPQGFPPGFHF</sequence>
<dbReference type="Pfam" id="PF13432">
    <property type="entry name" value="TPR_16"/>
    <property type="match status" value="1"/>
</dbReference>
<feature type="repeat" description="TPR" evidence="3">
    <location>
        <begin position="1167"/>
        <end position="1200"/>
    </location>
</feature>
<feature type="region of interest" description="Disordered" evidence="4">
    <location>
        <begin position="282"/>
        <end position="366"/>
    </location>
</feature>
<feature type="compositionally biased region" description="Basic and acidic residues" evidence="4">
    <location>
        <begin position="55"/>
        <end position="84"/>
    </location>
</feature>
<feature type="region of interest" description="Disordered" evidence="4">
    <location>
        <begin position="219"/>
        <end position="248"/>
    </location>
</feature>
<dbReference type="InterPro" id="IPR036869">
    <property type="entry name" value="J_dom_sf"/>
</dbReference>
<keyword evidence="1" id="KW-0677">Repeat</keyword>
<feature type="region of interest" description="Disordered" evidence="4">
    <location>
        <begin position="779"/>
        <end position="935"/>
    </location>
</feature>
<feature type="region of interest" description="Disordered" evidence="4">
    <location>
        <begin position="423"/>
        <end position="451"/>
    </location>
</feature>
<protein>
    <recommendedName>
        <fullName evidence="5">J domain-containing protein</fullName>
    </recommendedName>
</protein>
<feature type="repeat" description="TPR" evidence="3">
    <location>
        <begin position="1121"/>
        <end position="1154"/>
    </location>
</feature>
<comment type="caution">
    <text evidence="6">The sequence shown here is derived from an EMBL/GenBank/DDBJ whole genome shotgun (WGS) entry which is preliminary data.</text>
</comment>
<organism evidence="6 7">
    <name type="scientific">Glutinoglossum americanum</name>
    <dbReference type="NCBI Taxonomy" id="1670608"/>
    <lineage>
        <taxon>Eukaryota</taxon>
        <taxon>Fungi</taxon>
        <taxon>Dikarya</taxon>
        <taxon>Ascomycota</taxon>
        <taxon>Pezizomycotina</taxon>
        <taxon>Geoglossomycetes</taxon>
        <taxon>Geoglossales</taxon>
        <taxon>Geoglossaceae</taxon>
        <taxon>Glutinoglossum</taxon>
    </lineage>
</organism>
<dbReference type="CDD" id="cd06257">
    <property type="entry name" value="DnaJ"/>
    <property type="match status" value="1"/>
</dbReference>
<dbReference type="InterPro" id="IPR001623">
    <property type="entry name" value="DnaJ_domain"/>
</dbReference>
<dbReference type="SMART" id="SM00271">
    <property type="entry name" value="DnaJ"/>
    <property type="match status" value="1"/>
</dbReference>
<evidence type="ECO:0000313" key="6">
    <source>
        <dbReference type="EMBL" id="KAH0534168.1"/>
    </source>
</evidence>
<feature type="compositionally biased region" description="Gly residues" evidence="4">
    <location>
        <begin position="478"/>
        <end position="487"/>
    </location>
</feature>
<dbReference type="InterPro" id="IPR011990">
    <property type="entry name" value="TPR-like_helical_dom_sf"/>
</dbReference>
<name>A0A9P8HZX0_9PEZI</name>
<dbReference type="InterPro" id="IPR018253">
    <property type="entry name" value="DnaJ_domain_CS"/>
</dbReference>
<dbReference type="Pfam" id="PF00226">
    <property type="entry name" value="DnaJ"/>
    <property type="match status" value="1"/>
</dbReference>
<feature type="compositionally biased region" description="Pro residues" evidence="4">
    <location>
        <begin position="875"/>
        <end position="886"/>
    </location>
</feature>
<dbReference type="PROSITE" id="PS00636">
    <property type="entry name" value="DNAJ_1"/>
    <property type="match status" value="1"/>
</dbReference>
<dbReference type="InterPro" id="IPR018034">
    <property type="entry name" value="Kri1"/>
</dbReference>
<feature type="compositionally biased region" description="Basic and acidic residues" evidence="4">
    <location>
        <begin position="512"/>
        <end position="526"/>
    </location>
</feature>
<feature type="repeat" description="TPR" evidence="3">
    <location>
        <begin position="936"/>
        <end position="969"/>
    </location>
</feature>
<dbReference type="InterPro" id="IPR013105">
    <property type="entry name" value="TPR_2"/>
</dbReference>
<feature type="compositionally biased region" description="Basic and acidic residues" evidence="4">
    <location>
        <begin position="311"/>
        <end position="366"/>
    </location>
</feature>
<feature type="compositionally biased region" description="Polar residues" evidence="4">
    <location>
        <begin position="788"/>
        <end position="801"/>
    </location>
</feature>
<feature type="compositionally biased region" description="Low complexity" evidence="4">
    <location>
        <begin position="817"/>
        <end position="835"/>
    </location>
</feature>
<feature type="compositionally biased region" description="Acidic residues" evidence="4">
    <location>
        <begin position="40"/>
        <end position="54"/>
    </location>
</feature>
<accession>A0A9P8HZX0</accession>
<dbReference type="PROSITE" id="PS50293">
    <property type="entry name" value="TPR_REGION"/>
    <property type="match status" value="1"/>
</dbReference>
<dbReference type="EMBL" id="JAGHQL010000264">
    <property type="protein sequence ID" value="KAH0534168.1"/>
    <property type="molecule type" value="Genomic_DNA"/>
</dbReference>
<feature type="domain" description="J" evidence="5">
    <location>
        <begin position="1293"/>
        <end position="1358"/>
    </location>
</feature>
<evidence type="ECO:0000256" key="4">
    <source>
        <dbReference type="SAM" id="MobiDB-lite"/>
    </source>
</evidence>
<reference evidence="6" key="1">
    <citation type="submission" date="2021-03" db="EMBL/GenBank/DDBJ databases">
        <title>Comparative genomics and phylogenomic investigation of the class Geoglossomycetes provide insights into ecological specialization and systematics.</title>
        <authorList>
            <person name="Melie T."/>
            <person name="Pirro S."/>
            <person name="Miller A.N."/>
            <person name="Quandt A."/>
        </authorList>
    </citation>
    <scope>NUCLEOTIDE SEQUENCE</scope>
    <source>
        <strain evidence="6">GBOQ0MN5Z8</strain>
    </source>
</reference>
<feature type="compositionally biased region" description="Basic residues" evidence="4">
    <location>
        <begin position="657"/>
        <end position="668"/>
    </location>
</feature>
<dbReference type="PROSITE" id="PS50005">
    <property type="entry name" value="TPR"/>
    <property type="match status" value="3"/>
</dbReference>
<dbReference type="PANTHER" id="PTHR44200">
    <property type="entry name" value="DNAJ HOMOLOG SUBFAMILY C MEMBER 7"/>
    <property type="match status" value="1"/>
</dbReference>
<proteinExistence type="predicted"/>
<dbReference type="SMART" id="SM00028">
    <property type="entry name" value="TPR"/>
    <property type="match status" value="6"/>
</dbReference>
<feature type="compositionally biased region" description="Basic residues" evidence="4">
    <location>
        <begin position="601"/>
        <end position="614"/>
    </location>
</feature>
<dbReference type="InterPro" id="IPR019734">
    <property type="entry name" value="TPR_rpt"/>
</dbReference>
<dbReference type="Gene3D" id="1.25.40.10">
    <property type="entry name" value="Tetratricopeptide repeat domain"/>
    <property type="match status" value="1"/>
</dbReference>
<dbReference type="InterPro" id="IPR024626">
    <property type="entry name" value="Kri1-like_C"/>
</dbReference>
<evidence type="ECO:0000259" key="5">
    <source>
        <dbReference type="PROSITE" id="PS50076"/>
    </source>
</evidence>
<dbReference type="Pfam" id="PF07719">
    <property type="entry name" value="TPR_2"/>
    <property type="match status" value="1"/>
</dbReference>
<feature type="region of interest" description="Disordered" evidence="4">
    <location>
        <begin position="1342"/>
        <end position="1372"/>
    </location>
</feature>
<dbReference type="InterPro" id="IPR052758">
    <property type="entry name" value="SRC_co-chaperone"/>
</dbReference>
<dbReference type="Proteomes" id="UP000698800">
    <property type="component" value="Unassembled WGS sequence"/>
</dbReference>
<feature type="compositionally biased region" description="Basic and acidic residues" evidence="4">
    <location>
        <begin position="638"/>
        <end position="656"/>
    </location>
</feature>
<evidence type="ECO:0000313" key="7">
    <source>
        <dbReference type="Proteomes" id="UP000698800"/>
    </source>
</evidence>
<feature type="compositionally biased region" description="Acidic residues" evidence="4">
    <location>
        <begin position="97"/>
        <end position="120"/>
    </location>
</feature>
<feature type="region of interest" description="Disordered" evidence="4">
    <location>
        <begin position="1"/>
        <end position="124"/>
    </location>
</feature>
<dbReference type="OrthoDB" id="10250354at2759"/>
<dbReference type="PANTHER" id="PTHR44200:SF1">
    <property type="entry name" value="DNAJ HOMOLOG SUBFAMILY C MEMBER 7"/>
    <property type="match status" value="1"/>
</dbReference>
<keyword evidence="7" id="KW-1185">Reference proteome</keyword>
<dbReference type="SUPFAM" id="SSF48452">
    <property type="entry name" value="TPR-like"/>
    <property type="match status" value="1"/>
</dbReference>
<feature type="compositionally biased region" description="Acidic residues" evidence="4">
    <location>
        <begin position="220"/>
        <end position="230"/>
    </location>
</feature>
<evidence type="ECO:0000256" key="1">
    <source>
        <dbReference type="ARBA" id="ARBA00022737"/>
    </source>
</evidence>
<dbReference type="Pfam" id="PF13414">
    <property type="entry name" value="TPR_11"/>
    <property type="match status" value="1"/>
</dbReference>